<reference evidence="1" key="1">
    <citation type="submission" date="2021-02" db="EMBL/GenBank/DDBJ databases">
        <title>Natronoglycomyces albus gen. nov., sp. nov, a haloalkaliphilic actinobacterium from a soda solonchak soil.</title>
        <authorList>
            <person name="Sorokin D.Y."/>
            <person name="Khijniak T.V."/>
            <person name="Zakharycheva A.P."/>
            <person name="Boueva O.V."/>
            <person name="Ariskina E.V."/>
            <person name="Hahnke R.L."/>
            <person name="Bunk B."/>
            <person name="Sproer C."/>
            <person name="Schumann P."/>
            <person name="Evtushenko L.I."/>
            <person name="Kublanov I.V."/>
        </authorList>
    </citation>
    <scope>NUCLEOTIDE SEQUENCE</scope>
    <source>
        <strain evidence="1">DSM 106290</strain>
    </source>
</reference>
<name>A0A895XP23_9ACTN</name>
<sequence length="67" mass="7834">MDMRLRIPDELKAQAVAQAEIEHRSLNSFVVNAIEEYVLRHGQDNEIRRIAREEAQRYRAALDELGK</sequence>
<dbReference type="Proteomes" id="UP000662939">
    <property type="component" value="Chromosome"/>
</dbReference>
<dbReference type="InterPro" id="IPR010985">
    <property type="entry name" value="Ribbon_hlx_hlx"/>
</dbReference>
<dbReference type="NCBIfam" id="NF041551">
    <property type="entry name" value="YlcI_YnfO_N"/>
    <property type="match status" value="1"/>
</dbReference>
<gene>
    <name evidence="1" type="ORF">JQS30_16325</name>
</gene>
<dbReference type="GO" id="GO:0006355">
    <property type="term" value="P:regulation of DNA-templated transcription"/>
    <property type="evidence" value="ECO:0007669"/>
    <property type="project" value="InterPro"/>
</dbReference>
<keyword evidence="2" id="KW-1185">Reference proteome</keyword>
<dbReference type="RefSeq" id="WP_213171298.1">
    <property type="nucleotide sequence ID" value="NZ_CP070496.1"/>
</dbReference>
<dbReference type="AlphaFoldDB" id="A0A895XP23"/>
<proteinExistence type="predicted"/>
<protein>
    <submittedName>
        <fullName evidence="1">Toxin-antitoxin system HicB family antitoxin</fullName>
    </submittedName>
</protein>
<dbReference type="Pfam" id="PF05534">
    <property type="entry name" value="HicB"/>
    <property type="match status" value="1"/>
</dbReference>
<accession>A0A895XP23</accession>
<organism evidence="1 2">
    <name type="scientific">Natronoglycomyces albus</name>
    <dbReference type="NCBI Taxonomy" id="2811108"/>
    <lineage>
        <taxon>Bacteria</taxon>
        <taxon>Bacillati</taxon>
        <taxon>Actinomycetota</taxon>
        <taxon>Actinomycetes</taxon>
        <taxon>Glycomycetales</taxon>
        <taxon>Glycomycetaceae</taxon>
        <taxon>Natronoglycomyces</taxon>
    </lineage>
</organism>
<dbReference type="InterPro" id="IPR013321">
    <property type="entry name" value="Arc_rbn_hlx_hlx"/>
</dbReference>
<dbReference type="EMBL" id="CP070496">
    <property type="protein sequence ID" value="QSB05293.1"/>
    <property type="molecule type" value="Genomic_DNA"/>
</dbReference>
<evidence type="ECO:0000313" key="2">
    <source>
        <dbReference type="Proteomes" id="UP000662939"/>
    </source>
</evidence>
<dbReference type="SUPFAM" id="SSF47598">
    <property type="entry name" value="Ribbon-helix-helix"/>
    <property type="match status" value="1"/>
</dbReference>
<dbReference type="Gene3D" id="1.10.1220.10">
    <property type="entry name" value="Met repressor-like"/>
    <property type="match status" value="1"/>
</dbReference>
<dbReference type="KEGG" id="nav:JQS30_16325"/>
<evidence type="ECO:0000313" key="1">
    <source>
        <dbReference type="EMBL" id="QSB05293.1"/>
    </source>
</evidence>
<dbReference type="InterPro" id="IPR008651">
    <property type="entry name" value="Uncharacterised_HicB"/>
</dbReference>